<evidence type="ECO:0000256" key="1">
    <source>
        <dbReference type="SAM" id="Coils"/>
    </source>
</evidence>
<name>A0A6A5QU14_AMPQU</name>
<dbReference type="Proteomes" id="UP000800096">
    <property type="component" value="Unassembled WGS sequence"/>
</dbReference>
<dbReference type="AlphaFoldDB" id="A0A6A5QU14"/>
<dbReference type="EMBL" id="ML979133">
    <property type="protein sequence ID" value="KAF1918889.1"/>
    <property type="molecule type" value="Genomic_DNA"/>
</dbReference>
<proteinExistence type="predicted"/>
<evidence type="ECO:0000313" key="3">
    <source>
        <dbReference type="Proteomes" id="UP000800096"/>
    </source>
</evidence>
<sequence length="382" mass="42982">MPEFNEARSPLSNDNVQSWARANFTAPFRALPRYARLNWTGFGEFTMSRPIWRSLGRSTHKQLLIIGGYAPGPDIEEEPTDRVVAHVHADEAEVSFYRIAEVEDGDNLFELQPVSSTATVAFHAPFCHVGDDTGGSKAIHRVSALILYYFLAAGHVKELVRSKSDPTMFTRNFRDACLWILNGGERPLFPPTRRSNGLVNSPPLCSSVPVRPKRSSTVSSVSNFAPEESPAPPITRSATDSISVKIKRERDEDAPLLPKKYPRRTLSEQIVITKYQDSILSPRSPFPRSPAPERVNRALTDRIQHLKDENADLKDDISQLEGDKEELSRKMAKDARLYRAIRAESEQMRLDLTSVMVRLANMEDEMAVFRAKLDNPEKIPKG</sequence>
<dbReference type="OrthoDB" id="3711089at2759"/>
<accession>A0A6A5QU14</accession>
<keyword evidence="3" id="KW-1185">Reference proteome</keyword>
<organism evidence="2 3">
    <name type="scientific">Ampelomyces quisqualis</name>
    <name type="common">Powdery mildew agent</name>
    <dbReference type="NCBI Taxonomy" id="50730"/>
    <lineage>
        <taxon>Eukaryota</taxon>
        <taxon>Fungi</taxon>
        <taxon>Dikarya</taxon>
        <taxon>Ascomycota</taxon>
        <taxon>Pezizomycotina</taxon>
        <taxon>Dothideomycetes</taxon>
        <taxon>Pleosporomycetidae</taxon>
        <taxon>Pleosporales</taxon>
        <taxon>Pleosporineae</taxon>
        <taxon>Phaeosphaeriaceae</taxon>
        <taxon>Ampelomyces</taxon>
    </lineage>
</organism>
<keyword evidence="1" id="KW-0175">Coiled coil</keyword>
<evidence type="ECO:0000313" key="2">
    <source>
        <dbReference type="EMBL" id="KAF1918889.1"/>
    </source>
</evidence>
<reference evidence="2" key="1">
    <citation type="journal article" date="2020" name="Stud. Mycol.">
        <title>101 Dothideomycetes genomes: a test case for predicting lifestyles and emergence of pathogens.</title>
        <authorList>
            <person name="Haridas S."/>
            <person name="Albert R."/>
            <person name="Binder M."/>
            <person name="Bloem J."/>
            <person name="Labutti K."/>
            <person name="Salamov A."/>
            <person name="Andreopoulos B."/>
            <person name="Baker S."/>
            <person name="Barry K."/>
            <person name="Bills G."/>
            <person name="Bluhm B."/>
            <person name="Cannon C."/>
            <person name="Castanera R."/>
            <person name="Culley D."/>
            <person name="Daum C."/>
            <person name="Ezra D."/>
            <person name="Gonzalez J."/>
            <person name="Henrissat B."/>
            <person name="Kuo A."/>
            <person name="Liang C."/>
            <person name="Lipzen A."/>
            <person name="Lutzoni F."/>
            <person name="Magnuson J."/>
            <person name="Mondo S."/>
            <person name="Nolan M."/>
            <person name="Ohm R."/>
            <person name="Pangilinan J."/>
            <person name="Park H.-J."/>
            <person name="Ramirez L."/>
            <person name="Alfaro M."/>
            <person name="Sun H."/>
            <person name="Tritt A."/>
            <person name="Yoshinaga Y."/>
            <person name="Zwiers L.-H."/>
            <person name="Turgeon B."/>
            <person name="Goodwin S."/>
            <person name="Spatafora J."/>
            <person name="Crous P."/>
            <person name="Grigoriev I."/>
        </authorList>
    </citation>
    <scope>NUCLEOTIDE SEQUENCE</scope>
    <source>
        <strain evidence="2">HMLAC05119</strain>
    </source>
</reference>
<protein>
    <submittedName>
        <fullName evidence="2">Uncharacterized protein</fullName>
    </submittedName>
</protein>
<feature type="coiled-coil region" evidence="1">
    <location>
        <begin position="296"/>
        <end position="337"/>
    </location>
</feature>
<gene>
    <name evidence="2" type="ORF">BDU57DRAFT_567532</name>
</gene>